<protein>
    <recommendedName>
        <fullName evidence="4">Lipoprotein</fullName>
    </recommendedName>
</protein>
<keyword evidence="3" id="KW-1185">Reference proteome</keyword>
<comment type="caution">
    <text evidence="2">The sequence shown here is derived from an EMBL/GenBank/DDBJ whole genome shotgun (WGS) entry which is preliminary data.</text>
</comment>
<evidence type="ECO:0008006" key="4">
    <source>
        <dbReference type="Google" id="ProtNLM"/>
    </source>
</evidence>
<dbReference type="RefSeq" id="WP_280599058.1">
    <property type="nucleotide sequence ID" value="NZ_JARXRN010000013.1"/>
</dbReference>
<feature type="signal peptide" evidence="1">
    <location>
        <begin position="1"/>
        <end position="27"/>
    </location>
</feature>
<evidence type="ECO:0000256" key="1">
    <source>
        <dbReference type="SAM" id="SignalP"/>
    </source>
</evidence>
<name>A0ABT6JEJ4_9GAMM</name>
<reference evidence="2 3" key="1">
    <citation type="submission" date="2023-04" db="EMBL/GenBank/DDBJ databases">
        <title>Luteimonas sp. M1R5S18.</title>
        <authorList>
            <person name="Sun J.-Q."/>
        </authorList>
    </citation>
    <scope>NUCLEOTIDE SEQUENCE [LARGE SCALE GENOMIC DNA]</scope>
    <source>
        <strain evidence="2 3">M1R5S18</strain>
    </source>
</reference>
<gene>
    <name evidence="2" type="ORF">QFW80_00905</name>
</gene>
<sequence>MKSFHVVIASLLLAVSAIGCTSGSAGEADVQAIATATDARKAKPEISNGLVKSFEFLGCSGDWMDEGNTPDVWRTGSENGTYFLVRHADTCGYTIGSKPAAKIHGDSLELSYELSNTSGMLAACPCEFWAKFELAEVPTKLETVSVNGVEARLKGSLAER</sequence>
<evidence type="ECO:0000313" key="2">
    <source>
        <dbReference type="EMBL" id="MDH5829084.1"/>
    </source>
</evidence>
<feature type="chain" id="PRO_5045448037" description="Lipoprotein" evidence="1">
    <location>
        <begin position="28"/>
        <end position="160"/>
    </location>
</feature>
<dbReference type="PROSITE" id="PS51257">
    <property type="entry name" value="PROKAR_LIPOPROTEIN"/>
    <property type="match status" value="1"/>
</dbReference>
<keyword evidence="1" id="KW-0732">Signal</keyword>
<dbReference type="Proteomes" id="UP001156831">
    <property type="component" value="Unassembled WGS sequence"/>
</dbReference>
<organism evidence="2 3">
    <name type="scientific">Luteimonas rhizosphaericola</name>
    <dbReference type="NCBI Taxonomy" id="3042024"/>
    <lineage>
        <taxon>Bacteria</taxon>
        <taxon>Pseudomonadati</taxon>
        <taxon>Pseudomonadota</taxon>
        <taxon>Gammaproteobacteria</taxon>
        <taxon>Lysobacterales</taxon>
        <taxon>Lysobacteraceae</taxon>
        <taxon>Luteimonas</taxon>
    </lineage>
</organism>
<accession>A0ABT6JEJ4</accession>
<evidence type="ECO:0000313" key="3">
    <source>
        <dbReference type="Proteomes" id="UP001156831"/>
    </source>
</evidence>
<dbReference type="EMBL" id="JARXRN010000013">
    <property type="protein sequence ID" value="MDH5829084.1"/>
    <property type="molecule type" value="Genomic_DNA"/>
</dbReference>
<proteinExistence type="predicted"/>